<protein>
    <submittedName>
        <fullName evidence="4">Isochorismatase</fullName>
    </submittedName>
</protein>
<evidence type="ECO:0000313" key="4">
    <source>
        <dbReference type="EMBL" id="ESV55594.1"/>
    </source>
</evidence>
<dbReference type="InterPro" id="IPR036380">
    <property type="entry name" value="Isochorismatase-like_sf"/>
</dbReference>
<dbReference type="InterPro" id="IPR050272">
    <property type="entry name" value="Isochorismatase-like_hydrls"/>
</dbReference>
<organism evidence="4 5">
    <name type="scientific">Streptococcus agalactiae LMG 14747</name>
    <dbReference type="NCBI Taxonomy" id="1154860"/>
    <lineage>
        <taxon>Bacteria</taxon>
        <taxon>Bacillati</taxon>
        <taxon>Bacillota</taxon>
        <taxon>Bacilli</taxon>
        <taxon>Lactobacillales</taxon>
        <taxon>Streptococcaceae</taxon>
        <taxon>Streptococcus</taxon>
    </lineage>
</organism>
<dbReference type="PANTHER" id="PTHR43540:SF1">
    <property type="entry name" value="ISOCHORISMATASE HYDROLASE"/>
    <property type="match status" value="1"/>
</dbReference>
<dbReference type="AlphaFoldDB" id="V6Z7I7"/>
<dbReference type="EMBL" id="ANQC01000138">
    <property type="protein sequence ID" value="ESV55594.1"/>
    <property type="molecule type" value="Genomic_DNA"/>
</dbReference>
<dbReference type="SUPFAM" id="SSF52499">
    <property type="entry name" value="Isochorismatase-like hydrolases"/>
    <property type="match status" value="1"/>
</dbReference>
<gene>
    <name evidence="4" type="ORF">SAG0136_10435</name>
</gene>
<feature type="domain" description="Isochorismatase-like" evidence="3">
    <location>
        <begin position="4"/>
        <end position="175"/>
    </location>
</feature>
<reference evidence="4 5" key="1">
    <citation type="submission" date="2013-05" db="EMBL/GenBank/DDBJ databases">
        <authorList>
            <person name="Richards V.P."/>
            <person name="Durkin S.A.S."/>
            <person name="Kim M."/>
            <person name="Pavinski Bitar P.D."/>
            <person name="Stanhope M.J."/>
            <person name="Town C.D."/>
            <person name="Venter J.C."/>
        </authorList>
    </citation>
    <scope>NUCLEOTIDE SEQUENCE [LARGE SCALE GENOMIC DNA]</scope>
    <source>
        <strain evidence="4 5">LMG 14747</strain>
    </source>
</reference>
<dbReference type="Pfam" id="PF00857">
    <property type="entry name" value="Isochorismatase"/>
    <property type="match status" value="1"/>
</dbReference>
<dbReference type="GO" id="GO:0016787">
    <property type="term" value="F:hydrolase activity"/>
    <property type="evidence" value="ECO:0007669"/>
    <property type="project" value="UniProtKB-KW"/>
</dbReference>
<accession>V6Z7I7</accession>
<dbReference type="PANTHER" id="PTHR43540">
    <property type="entry name" value="PEROXYUREIDOACRYLATE/UREIDOACRYLATE AMIDOHYDROLASE-RELATED"/>
    <property type="match status" value="1"/>
</dbReference>
<sequence length="186" mass="20874">MKRALMLIDIQNTFRDGSWGPRNNDSAEEQSARLLAYFRETKELVIHVNHISKSPESRFFHQGEGFDFQDMVRPLEGELVISKTVNSAFIGTKLKEYLDDNKVDTLIIAGLTTPHCVSTTTRMAGNYGFATYLVEDATAAFDLRDSKGNIIPAQTIHEISLATLHDEFATIVTTEAVINEEYSKEV</sequence>
<comment type="similarity">
    <text evidence="1">Belongs to the isochorismatase family.</text>
</comment>
<proteinExistence type="inferred from homology"/>
<evidence type="ECO:0000259" key="3">
    <source>
        <dbReference type="Pfam" id="PF00857"/>
    </source>
</evidence>
<evidence type="ECO:0000256" key="2">
    <source>
        <dbReference type="ARBA" id="ARBA00022801"/>
    </source>
</evidence>
<evidence type="ECO:0000313" key="5">
    <source>
        <dbReference type="Proteomes" id="UP000018482"/>
    </source>
</evidence>
<comment type="caution">
    <text evidence="4">The sequence shown here is derived from an EMBL/GenBank/DDBJ whole genome shotgun (WGS) entry which is preliminary data.</text>
</comment>
<dbReference type="CDD" id="cd01014">
    <property type="entry name" value="nicotinamidase_related"/>
    <property type="match status" value="1"/>
</dbReference>
<keyword evidence="2" id="KW-0378">Hydrolase</keyword>
<dbReference type="Gene3D" id="3.40.50.850">
    <property type="entry name" value="Isochorismatase-like"/>
    <property type="match status" value="1"/>
</dbReference>
<dbReference type="Proteomes" id="UP000018482">
    <property type="component" value="Unassembled WGS sequence"/>
</dbReference>
<dbReference type="eggNOG" id="COG1335">
    <property type="taxonomic scope" value="Bacteria"/>
</dbReference>
<evidence type="ECO:0000256" key="1">
    <source>
        <dbReference type="ARBA" id="ARBA00006336"/>
    </source>
</evidence>
<dbReference type="InterPro" id="IPR000868">
    <property type="entry name" value="Isochorismatase-like_dom"/>
</dbReference>
<name>V6Z7I7_STRAG</name>